<dbReference type="EMBL" id="JACHJI010000015">
    <property type="protein sequence ID" value="MBB4902231.1"/>
    <property type="molecule type" value="Genomic_DNA"/>
</dbReference>
<comment type="caution">
    <text evidence="2">The sequence shown here is derived from an EMBL/GenBank/DDBJ whole genome shotgun (WGS) entry which is preliminary data.</text>
</comment>
<gene>
    <name evidence="2" type="ORF">FHS37_006323</name>
</gene>
<name>A0A7W7PVZ7_9ACTN</name>
<dbReference type="Proteomes" id="UP000579523">
    <property type="component" value="Unassembled WGS sequence"/>
</dbReference>
<evidence type="ECO:0000256" key="1">
    <source>
        <dbReference type="SAM" id="MobiDB-lite"/>
    </source>
</evidence>
<accession>A0A7W7PVZ7</accession>
<sequence length="47" mass="5188">MPQHVACRRHRDASHLEQHAHQSQPAQVPLVVLGRRRADPAVGCPSS</sequence>
<evidence type="ECO:0000313" key="2">
    <source>
        <dbReference type="EMBL" id="MBB4902231.1"/>
    </source>
</evidence>
<feature type="compositionally biased region" description="Basic residues" evidence="1">
    <location>
        <begin position="1"/>
        <end position="12"/>
    </location>
</feature>
<keyword evidence="3" id="KW-1185">Reference proteome</keyword>
<reference evidence="2 3" key="1">
    <citation type="submission" date="2020-08" db="EMBL/GenBank/DDBJ databases">
        <title>Genomic Encyclopedia of Type Strains, Phase III (KMG-III): the genomes of soil and plant-associated and newly described type strains.</title>
        <authorList>
            <person name="Whitman W."/>
        </authorList>
    </citation>
    <scope>NUCLEOTIDE SEQUENCE [LARGE SCALE GENOMIC DNA]</scope>
    <source>
        <strain evidence="2 3">CECT 3273</strain>
    </source>
</reference>
<protein>
    <submittedName>
        <fullName evidence="2">Uncharacterized protein</fullName>
    </submittedName>
</protein>
<evidence type="ECO:0000313" key="3">
    <source>
        <dbReference type="Proteomes" id="UP000579523"/>
    </source>
</evidence>
<dbReference type="AlphaFoldDB" id="A0A7W7PVZ7"/>
<organism evidence="2 3">
    <name type="scientific">Streptomyces griseomycini</name>
    <dbReference type="NCBI Taxonomy" id="66895"/>
    <lineage>
        <taxon>Bacteria</taxon>
        <taxon>Bacillati</taxon>
        <taxon>Actinomycetota</taxon>
        <taxon>Actinomycetes</taxon>
        <taxon>Kitasatosporales</taxon>
        <taxon>Streptomycetaceae</taxon>
        <taxon>Streptomyces</taxon>
    </lineage>
</organism>
<feature type="region of interest" description="Disordered" evidence="1">
    <location>
        <begin position="1"/>
        <end position="31"/>
    </location>
</feature>
<proteinExistence type="predicted"/>